<organism evidence="5 6">
    <name type="scientific">Synchytrium microbalum</name>
    <dbReference type="NCBI Taxonomy" id="1806994"/>
    <lineage>
        <taxon>Eukaryota</taxon>
        <taxon>Fungi</taxon>
        <taxon>Fungi incertae sedis</taxon>
        <taxon>Chytridiomycota</taxon>
        <taxon>Chytridiomycota incertae sedis</taxon>
        <taxon>Chytridiomycetes</taxon>
        <taxon>Synchytriales</taxon>
        <taxon>Synchytriaceae</taxon>
        <taxon>Synchytrium</taxon>
    </lineage>
</organism>
<dbReference type="OrthoDB" id="6262491at2759"/>
<dbReference type="STRING" id="1806994.A0A507BXN3"/>
<dbReference type="PANTHER" id="PTHR19879">
    <property type="entry name" value="TRANSCRIPTION INITIATION FACTOR TFIID"/>
    <property type="match status" value="1"/>
</dbReference>
<dbReference type="PROSITE" id="PS50294">
    <property type="entry name" value="WD_REPEATS_REGION"/>
    <property type="match status" value="4"/>
</dbReference>
<keyword evidence="1 3" id="KW-0853">WD repeat</keyword>
<evidence type="ECO:0000256" key="4">
    <source>
        <dbReference type="SAM" id="MobiDB-lite"/>
    </source>
</evidence>
<gene>
    <name evidence="5" type="ORF">SmJEL517_g05948</name>
</gene>
<evidence type="ECO:0000256" key="2">
    <source>
        <dbReference type="ARBA" id="ARBA00022737"/>
    </source>
</evidence>
<feature type="repeat" description="WD" evidence="3">
    <location>
        <begin position="185"/>
        <end position="226"/>
    </location>
</feature>
<dbReference type="SUPFAM" id="SSF50978">
    <property type="entry name" value="WD40 repeat-like"/>
    <property type="match status" value="1"/>
</dbReference>
<dbReference type="PANTHER" id="PTHR19879:SF9">
    <property type="entry name" value="TRANSCRIPTION INITIATION FACTOR TFIID SUBUNIT 5"/>
    <property type="match status" value="1"/>
</dbReference>
<dbReference type="Proteomes" id="UP000319731">
    <property type="component" value="Unassembled WGS sequence"/>
</dbReference>
<dbReference type="Gene3D" id="2.130.10.10">
    <property type="entry name" value="YVTN repeat-like/Quinoprotein amine dehydrogenase"/>
    <property type="match status" value="2"/>
</dbReference>
<dbReference type="InterPro" id="IPR001680">
    <property type="entry name" value="WD40_rpt"/>
</dbReference>
<dbReference type="EMBL" id="QEAO01000068">
    <property type="protein sequence ID" value="TPX30486.1"/>
    <property type="molecule type" value="Genomic_DNA"/>
</dbReference>
<dbReference type="PROSITE" id="PS00678">
    <property type="entry name" value="WD_REPEATS_1"/>
    <property type="match status" value="2"/>
</dbReference>
<feature type="repeat" description="WD" evidence="3">
    <location>
        <begin position="227"/>
        <end position="268"/>
    </location>
</feature>
<dbReference type="AlphaFoldDB" id="A0A507BXN3"/>
<evidence type="ECO:0000256" key="1">
    <source>
        <dbReference type="ARBA" id="ARBA00022574"/>
    </source>
</evidence>
<dbReference type="InterPro" id="IPR015943">
    <property type="entry name" value="WD40/YVTN_repeat-like_dom_sf"/>
</dbReference>
<feature type="repeat" description="WD" evidence="3">
    <location>
        <begin position="268"/>
        <end position="307"/>
    </location>
</feature>
<evidence type="ECO:0000313" key="6">
    <source>
        <dbReference type="Proteomes" id="UP000319731"/>
    </source>
</evidence>
<dbReference type="Pfam" id="PF00400">
    <property type="entry name" value="WD40"/>
    <property type="match status" value="6"/>
</dbReference>
<dbReference type="RefSeq" id="XP_031022141.1">
    <property type="nucleotide sequence ID" value="XM_031171874.1"/>
</dbReference>
<comment type="caution">
    <text evidence="5">The sequence shown here is derived from an EMBL/GenBank/DDBJ whole genome shotgun (WGS) entry which is preliminary data.</text>
</comment>
<feature type="region of interest" description="Disordered" evidence="4">
    <location>
        <begin position="358"/>
        <end position="394"/>
    </location>
</feature>
<accession>A0A507BXN3</accession>
<name>A0A507BXN3_9FUNG</name>
<keyword evidence="2" id="KW-0677">Repeat</keyword>
<dbReference type="SMART" id="SM00320">
    <property type="entry name" value="WD40"/>
    <property type="match status" value="6"/>
</dbReference>
<dbReference type="PROSITE" id="PS50082">
    <property type="entry name" value="WD_REPEATS_2"/>
    <property type="match status" value="6"/>
</dbReference>
<reference evidence="5 6" key="1">
    <citation type="journal article" date="2019" name="Sci. Rep.">
        <title>Comparative genomics of chytrid fungi reveal insights into the obligate biotrophic and pathogenic lifestyle of Synchytrium endobioticum.</title>
        <authorList>
            <person name="van de Vossenberg B.T.L.H."/>
            <person name="Warris S."/>
            <person name="Nguyen H.D.T."/>
            <person name="van Gent-Pelzer M.P.E."/>
            <person name="Joly D.L."/>
            <person name="van de Geest H.C."/>
            <person name="Bonants P.J.M."/>
            <person name="Smith D.S."/>
            <person name="Levesque C.A."/>
            <person name="van der Lee T.A.J."/>
        </authorList>
    </citation>
    <scope>NUCLEOTIDE SEQUENCE [LARGE SCALE GENOMIC DNA]</scope>
    <source>
        <strain evidence="5 6">JEL517</strain>
    </source>
</reference>
<sequence>MIANEEPDIDLTPHVSTDAGNFFQSDRDIAKQEARDLKKSIHANSGLPISIPSKVLDLQFAGTGSDADLSANKLYAYVAESGHVARKYNLMTGKWSKAFKGHTGPVTTVAIALNAAGQEEVVVTGSWDKGIRKWNALTGECLLKMTAHTDFVKKVVIHKNLLFSASVDTTIRIWDLQTGRLIRTLKEHTRGVEDILLFEDGKRLASASSDGSIKIWDVQSGQVLVTLTGHLTSVYRLGMNEEGDQLWSASADKTLKRWDLNTGLEDTSLEHPDFVKAVAVSDRYVFTGCRDEIVRVWDAATDQVVRTMDAHSDEVSAVALRGSVLWSGSIDATIRRWDVSDLIGGTADLSLFDGTMQIDEVPGPGEGSDSTVPASGGDSGLTAEEEAELAELMD</sequence>
<feature type="repeat" description="WD" evidence="3">
    <location>
        <begin position="99"/>
        <end position="144"/>
    </location>
</feature>
<protein>
    <submittedName>
        <fullName evidence="5">Uncharacterized protein</fullName>
    </submittedName>
</protein>
<feature type="compositionally biased region" description="Acidic residues" evidence="4">
    <location>
        <begin position="383"/>
        <end position="394"/>
    </location>
</feature>
<proteinExistence type="predicted"/>
<feature type="repeat" description="WD" evidence="3">
    <location>
        <begin position="308"/>
        <end position="340"/>
    </location>
</feature>
<dbReference type="InterPro" id="IPR019775">
    <property type="entry name" value="WD40_repeat_CS"/>
</dbReference>
<keyword evidence="6" id="KW-1185">Reference proteome</keyword>
<evidence type="ECO:0000256" key="3">
    <source>
        <dbReference type="PROSITE-ProRule" id="PRU00221"/>
    </source>
</evidence>
<feature type="repeat" description="WD" evidence="3">
    <location>
        <begin position="145"/>
        <end position="184"/>
    </location>
</feature>
<dbReference type="GeneID" id="42007171"/>
<dbReference type="CDD" id="cd00200">
    <property type="entry name" value="WD40"/>
    <property type="match status" value="1"/>
</dbReference>
<dbReference type="PRINTS" id="PR00320">
    <property type="entry name" value="GPROTEINBRPT"/>
</dbReference>
<dbReference type="InterPro" id="IPR020472">
    <property type="entry name" value="WD40_PAC1"/>
</dbReference>
<dbReference type="InterPro" id="IPR036322">
    <property type="entry name" value="WD40_repeat_dom_sf"/>
</dbReference>
<evidence type="ECO:0000313" key="5">
    <source>
        <dbReference type="EMBL" id="TPX30486.1"/>
    </source>
</evidence>